<gene>
    <name evidence="3" type="ORF">QBC36DRAFT_361267</name>
</gene>
<evidence type="ECO:0000313" key="3">
    <source>
        <dbReference type="EMBL" id="KAK4181632.1"/>
    </source>
</evidence>
<comment type="caution">
    <text evidence="3">The sequence shown here is derived from an EMBL/GenBank/DDBJ whole genome shotgun (WGS) entry which is preliminary data.</text>
</comment>
<accession>A0AAN6WJR3</accession>
<proteinExistence type="predicted"/>
<name>A0AAN6WJR3_9PEZI</name>
<dbReference type="GO" id="GO:0003700">
    <property type="term" value="F:DNA-binding transcription factor activity"/>
    <property type="evidence" value="ECO:0007669"/>
    <property type="project" value="InterPro"/>
</dbReference>
<feature type="compositionally biased region" description="Polar residues" evidence="2">
    <location>
        <begin position="30"/>
        <end position="46"/>
    </location>
</feature>
<evidence type="ECO:0000256" key="2">
    <source>
        <dbReference type="SAM" id="MobiDB-lite"/>
    </source>
</evidence>
<organism evidence="3 4">
    <name type="scientific">Triangularia setosa</name>
    <dbReference type="NCBI Taxonomy" id="2587417"/>
    <lineage>
        <taxon>Eukaryota</taxon>
        <taxon>Fungi</taxon>
        <taxon>Dikarya</taxon>
        <taxon>Ascomycota</taxon>
        <taxon>Pezizomycotina</taxon>
        <taxon>Sordariomycetes</taxon>
        <taxon>Sordariomycetidae</taxon>
        <taxon>Sordariales</taxon>
        <taxon>Podosporaceae</taxon>
        <taxon>Triangularia</taxon>
    </lineage>
</organism>
<feature type="region of interest" description="Disordered" evidence="2">
    <location>
        <begin position="114"/>
        <end position="148"/>
    </location>
</feature>
<dbReference type="InterPro" id="IPR046347">
    <property type="entry name" value="bZIP_sf"/>
</dbReference>
<feature type="coiled-coil region" evidence="1">
    <location>
        <begin position="69"/>
        <end position="103"/>
    </location>
</feature>
<dbReference type="AlphaFoldDB" id="A0AAN6WJR3"/>
<reference evidence="3" key="1">
    <citation type="journal article" date="2023" name="Mol. Phylogenet. Evol.">
        <title>Genome-scale phylogeny and comparative genomics of the fungal order Sordariales.</title>
        <authorList>
            <person name="Hensen N."/>
            <person name="Bonometti L."/>
            <person name="Westerberg I."/>
            <person name="Brannstrom I.O."/>
            <person name="Guillou S."/>
            <person name="Cros-Aarteil S."/>
            <person name="Calhoun S."/>
            <person name="Haridas S."/>
            <person name="Kuo A."/>
            <person name="Mondo S."/>
            <person name="Pangilinan J."/>
            <person name="Riley R."/>
            <person name="LaButti K."/>
            <person name="Andreopoulos B."/>
            <person name="Lipzen A."/>
            <person name="Chen C."/>
            <person name="Yan M."/>
            <person name="Daum C."/>
            <person name="Ng V."/>
            <person name="Clum A."/>
            <person name="Steindorff A."/>
            <person name="Ohm R.A."/>
            <person name="Martin F."/>
            <person name="Silar P."/>
            <person name="Natvig D.O."/>
            <person name="Lalanne C."/>
            <person name="Gautier V."/>
            <person name="Ament-Velasquez S.L."/>
            <person name="Kruys A."/>
            <person name="Hutchinson M.I."/>
            <person name="Powell A.J."/>
            <person name="Barry K."/>
            <person name="Miller A.N."/>
            <person name="Grigoriev I.V."/>
            <person name="Debuchy R."/>
            <person name="Gladieux P."/>
            <person name="Hiltunen Thoren M."/>
            <person name="Johannesson H."/>
        </authorList>
    </citation>
    <scope>NUCLEOTIDE SEQUENCE</scope>
    <source>
        <strain evidence="3">CBS 892.96</strain>
    </source>
</reference>
<dbReference type="SUPFAM" id="SSF57959">
    <property type="entry name" value="Leucine zipper domain"/>
    <property type="match status" value="1"/>
</dbReference>
<feature type="compositionally biased region" description="Basic residues" evidence="2">
    <location>
        <begin position="55"/>
        <end position="65"/>
    </location>
</feature>
<sequence length="446" mass="49697">MFSFLFIHYPYTTHTTTMLLLQPPHAPNFRYNSLEPSSENSSQGNDDSFAESKAAQRRAQIRRAQIQHRQRKANYVKELEQEVAKIRQQIEDMENGRKVLRVENEGMRAQLRSRGLVQQPTPPLPPPPPQRQLLQQQQQQQQQQQGMTGPWYMSDEIDFTVTMQLNYDEVLGAPCYIVSRLSSPGHEGSLLSATTARLISPGFATFGAVTATAKPGSGPVMFPAPPRTATFGPVASRVAAPASNTPINNHHQEEIPELPYMTPPQIQTAINFILALEHICRDHFHLSHFSSSVSSPPSPPSLLPQFNSNSGHTLMATSLALQSAPSSVFTAAKKTRLFPGSSVNLKPPSSPPKELVEWETSALTLRNLYRLSKALEKEGEDEVEVTPVQAWFELVGKYGLERVIRGVEELKRGVGRQKGVVRCPHYGARLGRGEWEGLVRRVMGRE</sequence>
<evidence type="ECO:0008006" key="5">
    <source>
        <dbReference type="Google" id="ProtNLM"/>
    </source>
</evidence>
<feature type="region of interest" description="Disordered" evidence="2">
    <location>
        <begin position="30"/>
        <end position="65"/>
    </location>
</feature>
<feature type="compositionally biased region" description="Low complexity" evidence="2">
    <location>
        <begin position="131"/>
        <end position="145"/>
    </location>
</feature>
<dbReference type="EMBL" id="MU866085">
    <property type="protein sequence ID" value="KAK4181632.1"/>
    <property type="molecule type" value="Genomic_DNA"/>
</dbReference>
<evidence type="ECO:0000256" key="1">
    <source>
        <dbReference type="SAM" id="Coils"/>
    </source>
</evidence>
<dbReference type="Proteomes" id="UP001302321">
    <property type="component" value="Unassembled WGS sequence"/>
</dbReference>
<reference evidence="3" key="2">
    <citation type="submission" date="2023-05" db="EMBL/GenBank/DDBJ databases">
        <authorList>
            <consortium name="Lawrence Berkeley National Laboratory"/>
            <person name="Steindorff A."/>
            <person name="Hensen N."/>
            <person name="Bonometti L."/>
            <person name="Westerberg I."/>
            <person name="Brannstrom I.O."/>
            <person name="Guillou S."/>
            <person name="Cros-Aarteil S."/>
            <person name="Calhoun S."/>
            <person name="Haridas S."/>
            <person name="Kuo A."/>
            <person name="Mondo S."/>
            <person name="Pangilinan J."/>
            <person name="Riley R."/>
            <person name="Labutti K."/>
            <person name="Andreopoulos B."/>
            <person name="Lipzen A."/>
            <person name="Chen C."/>
            <person name="Yanf M."/>
            <person name="Daum C."/>
            <person name="Ng V."/>
            <person name="Clum A."/>
            <person name="Ohm R."/>
            <person name="Martin F."/>
            <person name="Silar P."/>
            <person name="Natvig D."/>
            <person name="Lalanne C."/>
            <person name="Gautier V."/>
            <person name="Ament-Velasquez S.L."/>
            <person name="Kruys A."/>
            <person name="Hutchinson M.I."/>
            <person name="Powell A.J."/>
            <person name="Barry K."/>
            <person name="Miller A.N."/>
            <person name="Grigoriev I.V."/>
            <person name="Debuchy R."/>
            <person name="Gladieux P."/>
            <person name="Thoren M.H."/>
            <person name="Johannesson H."/>
        </authorList>
    </citation>
    <scope>NUCLEOTIDE SEQUENCE</scope>
    <source>
        <strain evidence="3">CBS 892.96</strain>
    </source>
</reference>
<evidence type="ECO:0000313" key="4">
    <source>
        <dbReference type="Proteomes" id="UP001302321"/>
    </source>
</evidence>
<keyword evidence="4" id="KW-1185">Reference proteome</keyword>
<feature type="compositionally biased region" description="Pro residues" evidence="2">
    <location>
        <begin position="120"/>
        <end position="130"/>
    </location>
</feature>
<keyword evidence="1" id="KW-0175">Coiled coil</keyword>
<protein>
    <recommendedName>
        <fullName evidence="5">BZIP domain-containing protein</fullName>
    </recommendedName>
</protein>
<dbReference type="CDD" id="cd14688">
    <property type="entry name" value="bZIP_YAP"/>
    <property type="match status" value="1"/>
</dbReference>
<dbReference type="Gene3D" id="1.20.5.170">
    <property type="match status" value="1"/>
</dbReference>